<dbReference type="RefSeq" id="WP_188365005.1">
    <property type="nucleotide sequence ID" value="NZ_BAABJF010000002.1"/>
</dbReference>
<organism evidence="1 2">
    <name type="scientific">Marinicella pacifica</name>
    <dbReference type="NCBI Taxonomy" id="1171543"/>
    <lineage>
        <taxon>Bacteria</taxon>
        <taxon>Pseudomonadati</taxon>
        <taxon>Pseudomonadota</taxon>
        <taxon>Gammaproteobacteria</taxon>
        <taxon>Lysobacterales</taxon>
        <taxon>Marinicellaceae</taxon>
        <taxon>Marinicella</taxon>
    </lineage>
</organism>
<accession>A0A917FMJ4</accession>
<dbReference type="Gene3D" id="3.10.510.10">
    <property type="entry name" value="NE1680-like"/>
    <property type="match status" value="1"/>
</dbReference>
<reference evidence="1" key="1">
    <citation type="journal article" date="2014" name="Int. J. Syst. Evol. Microbiol.">
        <title>Complete genome sequence of Corynebacterium casei LMG S-19264T (=DSM 44701T), isolated from a smear-ripened cheese.</title>
        <authorList>
            <consortium name="US DOE Joint Genome Institute (JGI-PGF)"/>
            <person name="Walter F."/>
            <person name="Albersmeier A."/>
            <person name="Kalinowski J."/>
            <person name="Ruckert C."/>
        </authorList>
    </citation>
    <scope>NUCLEOTIDE SEQUENCE</scope>
    <source>
        <strain evidence="1">CGMCC 1.12181</strain>
    </source>
</reference>
<proteinExistence type="predicted"/>
<dbReference type="AlphaFoldDB" id="A0A917FMJ4"/>
<gene>
    <name evidence="1" type="ORF">GCM10011365_14050</name>
</gene>
<protein>
    <recommendedName>
        <fullName evidence="3">DUF2024 family protein</fullName>
    </recommendedName>
</protein>
<dbReference type="SUPFAM" id="SSF160766">
    <property type="entry name" value="NE1680-like"/>
    <property type="match status" value="1"/>
</dbReference>
<dbReference type="InterPro" id="IPR023122">
    <property type="entry name" value="NE1680-like_sf"/>
</dbReference>
<dbReference type="InterPro" id="IPR018592">
    <property type="entry name" value="DUF2024"/>
</dbReference>
<dbReference type="EMBL" id="BMEO01000005">
    <property type="protein sequence ID" value="GGF93971.1"/>
    <property type="molecule type" value="Genomic_DNA"/>
</dbReference>
<dbReference type="Proteomes" id="UP000605253">
    <property type="component" value="Unassembled WGS sequence"/>
</dbReference>
<keyword evidence="2" id="KW-1185">Reference proteome</keyword>
<sequence>MKIDVYDSFATSNQGRLMHFDVFVESGTSAQQALAYGQQWLLSIGESSAGLKQSHCNFCHSEAANPEVAHHIKNHGYFILQMEGCPAPY</sequence>
<evidence type="ECO:0000313" key="1">
    <source>
        <dbReference type="EMBL" id="GGF93971.1"/>
    </source>
</evidence>
<evidence type="ECO:0008006" key="3">
    <source>
        <dbReference type="Google" id="ProtNLM"/>
    </source>
</evidence>
<comment type="caution">
    <text evidence="1">The sequence shown here is derived from an EMBL/GenBank/DDBJ whole genome shotgun (WGS) entry which is preliminary data.</text>
</comment>
<name>A0A917FMJ4_9GAMM</name>
<reference evidence="1" key="2">
    <citation type="submission" date="2020-09" db="EMBL/GenBank/DDBJ databases">
        <authorList>
            <person name="Sun Q."/>
            <person name="Zhou Y."/>
        </authorList>
    </citation>
    <scope>NUCLEOTIDE SEQUENCE</scope>
    <source>
        <strain evidence="1">CGMCC 1.12181</strain>
    </source>
</reference>
<evidence type="ECO:0000313" key="2">
    <source>
        <dbReference type="Proteomes" id="UP000605253"/>
    </source>
</evidence>
<dbReference type="Pfam" id="PF09630">
    <property type="entry name" value="DUF2024"/>
    <property type="match status" value="1"/>
</dbReference>